<evidence type="ECO:0000256" key="3">
    <source>
        <dbReference type="ARBA" id="ARBA00023163"/>
    </source>
</evidence>
<organism evidence="7 8">
    <name type="scientific">Rhizobium grahamii</name>
    <dbReference type="NCBI Taxonomy" id="1120045"/>
    <lineage>
        <taxon>Bacteria</taxon>
        <taxon>Pseudomonadati</taxon>
        <taxon>Pseudomonadota</taxon>
        <taxon>Alphaproteobacteria</taxon>
        <taxon>Hyphomicrobiales</taxon>
        <taxon>Rhizobiaceae</taxon>
        <taxon>Rhizobium/Agrobacterium group</taxon>
        <taxon>Rhizobium</taxon>
    </lineage>
</organism>
<dbReference type="Gene3D" id="1.10.10.10">
    <property type="entry name" value="Winged helix-like DNA-binding domain superfamily/Winged helix DNA-binding domain"/>
    <property type="match status" value="1"/>
</dbReference>
<name>A0A370KTK9_9HYPH</name>
<proteinExistence type="predicted"/>
<dbReference type="Gene3D" id="3.40.50.2300">
    <property type="match status" value="1"/>
</dbReference>
<evidence type="ECO:0000259" key="6">
    <source>
        <dbReference type="PROSITE" id="PS50110"/>
    </source>
</evidence>
<keyword evidence="3" id="KW-0804">Transcription</keyword>
<dbReference type="Pfam" id="PF00072">
    <property type="entry name" value="Response_reg"/>
    <property type="match status" value="1"/>
</dbReference>
<evidence type="ECO:0000313" key="8">
    <source>
        <dbReference type="Proteomes" id="UP000254939"/>
    </source>
</evidence>
<dbReference type="GO" id="GO:0006355">
    <property type="term" value="P:regulation of DNA-templated transcription"/>
    <property type="evidence" value="ECO:0007669"/>
    <property type="project" value="InterPro"/>
</dbReference>
<dbReference type="InterPro" id="IPR001789">
    <property type="entry name" value="Sig_transdc_resp-reg_receiver"/>
</dbReference>
<reference evidence="7 8" key="1">
    <citation type="submission" date="2017-03" db="EMBL/GenBank/DDBJ databases">
        <title>Genome analysis of Rhizobial strains effectives or ineffectives for nitrogen fixation isolated from bean seeds.</title>
        <authorList>
            <person name="Peralta H."/>
            <person name="Aguilar-Vera A."/>
            <person name="Mora Y."/>
            <person name="Vargas-Lagunas C."/>
            <person name="Girard L."/>
            <person name="Mora J."/>
        </authorList>
    </citation>
    <scope>NUCLEOTIDE SEQUENCE [LARGE SCALE GENOMIC DNA]</scope>
    <source>
        <strain evidence="7 8">CCGM3</strain>
    </source>
</reference>
<evidence type="ECO:0000313" key="7">
    <source>
        <dbReference type="EMBL" id="RDJ13978.1"/>
    </source>
</evidence>
<accession>A0A370KTK9</accession>
<feature type="modified residue" description="4-aspartylphosphate" evidence="4">
    <location>
        <position position="40"/>
    </location>
</feature>
<dbReference type="EMBL" id="NAAC01000007">
    <property type="protein sequence ID" value="RDJ13978.1"/>
    <property type="molecule type" value="Genomic_DNA"/>
</dbReference>
<dbReference type="SMART" id="SM00421">
    <property type="entry name" value="HTH_LUXR"/>
    <property type="match status" value="1"/>
</dbReference>
<feature type="domain" description="Response regulatory" evidence="6">
    <location>
        <begin position="1"/>
        <end position="105"/>
    </location>
</feature>
<dbReference type="PROSITE" id="PS50043">
    <property type="entry name" value="HTH_LUXR_2"/>
    <property type="match status" value="1"/>
</dbReference>
<dbReference type="PANTHER" id="PTHR44688">
    <property type="entry name" value="DNA-BINDING TRANSCRIPTIONAL ACTIVATOR DEVR_DOSR"/>
    <property type="match status" value="1"/>
</dbReference>
<keyword evidence="4" id="KW-0597">Phosphoprotein</keyword>
<dbReference type="Proteomes" id="UP000254939">
    <property type="component" value="Unassembled WGS sequence"/>
</dbReference>
<evidence type="ECO:0000256" key="1">
    <source>
        <dbReference type="ARBA" id="ARBA00023015"/>
    </source>
</evidence>
<dbReference type="PROSITE" id="PS00622">
    <property type="entry name" value="HTH_LUXR_1"/>
    <property type="match status" value="1"/>
</dbReference>
<dbReference type="PRINTS" id="PR00038">
    <property type="entry name" value="HTHLUXR"/>
</dbReference>
<keyword evidence="1" id="KW-0805">Transcription regulation</keyword>
<dbReference type="GO" id="GO:0000160">
    <property type="term" value="P:phosphorelay signal transduction system"/>
    <property type="evidence" value="ECO:0007669"/>
    <property type="project" value="InterPro"/>
</dbReference>
<dbReference type="SUPFAM" id="SSF52172">
    <property type="entry name" value="CheY-like"/>
    <property type="match status" value="1"/>
</dbReference>
<gene>
    <name evidence="7" type="ORF">B5K06_08100</name>
</gene>
<dbReference type="OrthoDB" id="9782655at2"/>
<dbReference type="PANTHER" id="PTHR44688:SF16">
    <property type="entry name" value="DNA-BINDING TRANSCRIPTIONAL ACTIVATOR DEVR_DOSR"/>
    <property type="match status" value="1"/>
</dbReference>
<dbReference type="CDD" id="cd06170">
    <property type="entry name" value="LuxR_C_like"/>
    <property type="match status" value="1"/>
</dbReference>
<dbReference type="PROSITE" id="PS50110">
    <property type="entry name" value="RESPONSE_REGULATORY"/>
    <property type="match status" value="1"/>
</dbReference>
<feature type="domain" description="HTH luxR-type" evidence="5">
    <location>
        <begin position="121"/>
        <end position="186"/>
    </location>
</feature>
<dbReference type="InterPro" id="IPR000792">
    <property type="entry name" value="Tscrpt_reg_LuxR_C"/>
</dbReference>
<dbReference type="GO" id="GO:0003677">
    <property type="term" value="F:DNA binding"/>
    <property type="evidence" value="ECO:0007669"/>
    <property type="project" value="UniProtKB-KW"/>
</dbReference>
<dbReference type="InterPro" id="IPR036388">
    <property type="entry name" value="WH-like_DNA-bd_sf"/>
</dbReference>
<keyword evidence="2 7" id="KW-0238">DNA-binding</keyword>
<dbReference type="SMART" id="SM00448">
    <property type="entry name" value="REC"/>
    <property type="match status" value="1"/>
</dbReference>
<evidence type="ECO:0000256" key="2">
    <source>
        <dbReference type="ARBA" id="ARBA00023125"/>
    </source>
</evidence>
<dbReference type="InterPro" id="IPR011006">
    <property type="entry name" value="CheY-like_superfamily"/>
</dbReference>
<protein>
    <submittedName>
        <fullName evidence="7">DNA-binding response regulator</fullName>
    </submittedName>
</protein>
<comment type="caution">
    <text evidence="7">The sequence shown here is derived from an EMBL/GenBank/DDBJ whole genome shotgun (WGS) entry which is preliminary data.</text>
</comment>
<evidence type="ECO:0000259" key="5">
    <source>
        <dbReference type="PROSITE" id="PS50043"/>
    </source>
</evidence>
<evidence type="ECO:0000256" key="4">
    <source>
        <dbReference type="PROSITE-ProRule" id="PRU00169"/>
    </source>
</evidence>
<dbReference type="Pfam" id="PF00196">
    <property type="entry name" value="GerE"/>
    <property type="match status" value="1"/>
</dbReference>
<sequence>MRESLLDLFTFAKKRASAFSSGTEFLEQANTNAPGCVVIDLHMPGSTGLDVQSQLLSMGSKMPVIFLTGRADVPATVTAMKAGATDFITKPFVNQDLLDAVDRAIGADGERRKLDADHERLQALADTLTPREQEVMQAVASGLMNKQVAFQLGISEMTVKLHRMNVMRKMQSRSLPDLVRKVESLQKA</sequence>
<dbReference type="AlphaFoldDB" id="A0A370KTK9"/>